<evidence type="ECO:0008006" key="4">
    <source>
        <dbReference type="Google" id="ProtNLM"/>
    </source>
</evidence>
<accession>A0ABP7ID94</accession>
<name>A0ABP7ID94_9PSEU</name>
<evidence type="ECO:0000313" key="2">
    <source>
        <dbReference type="EMBL" id="GAA3815562.1"/>
    </source>
</evidence>
<gene>
    <name evidence="2" type="ORF">GCM10022380_37190</name>
</gene>
<keyword evidence="3" id="KW-1185">Reference proteome</keyword>
<organism evidence="2 3">
    <name type="scientific">Amycolatopsis tucumanensis</name>
    <dbReference type="NCBI Taxonomy" id="401106"/>
    <lineage>
        <taxon>Bacteria</taxon>
        <taxon>Bacillati</taxon>
        <taxon>Actinomycetota</taxon>
        <taxon>Actinomycetes</taxon>
        <taxon>Pseudonocardiales</taxon>
        <taxon>Pseudonocardiaceae</taxon>
        <taxon>Amycolatopsis</taxon>
    </lineage>
</organism>
<evidence type="ECO:0000256" key="1">
    <source>
        <dbReference type="SAM" id="MobiDB-lite"/>
    </source>
</evidence>
<sequence length="179" mass="18944">MSHPDARHPAPARAPDCRTGLDLHRSAGAAGWARSRSPAGSACPPPPCTRCWCVAGSTAWPGSTGSPASRYEHDHPGALSHVDVAKFGNVPGGGGHRFVGRAQGDRNRAATPDKPRNSYRNPKIVTAFVHTVLDDQSRVAYAEIHADETAVTATAVLRRAVTWFATRGVTIERVLSPPG</sequence>
<feature type="region of interest" description="Disordered" evidence="1">
    <location>
        <begin position="92"/>
        <end position="119"/>
    </location>
</feature>
<comment type="caution">
    <text evidence="2">The sequence shown here is derived from an EMBL/GenBank/DDBJ whole genome shotgun (WGS) entry which is preliminary data.</text>
</comment>
<evidence type="ECO:0000313" key="3">
    <source>
        <dbReference type="Proteomes" id="UP001501624"/>
    </source>
</evidence>
<feature type="region of interest" description="Disordered" evidence="1">
    <location>
        <begin position="1"/>
        <end position="20"/>
    </location>
</feature>
<protein>
    <recommendedName>
        <fullName evidence="4">Transposase</fullName>
    </recommendedName>
</protein>
<feature type="compositionally biased region" description="Basic and acidic residues" evidence="1">
    <location>
        <begin position="103"/>
        <end position="116"/>
    </location>
</feature>
<reference evidence="3" key="1">
    <citation type="journal article" date="2019" name="Int. J. Syst. Evol. Microbiol.">
        <title>The Global Catalogue of Microorganisms (GCM) 10K type strain sequencing project: providing services to taxonomists for standard genome sequencing and annotation.</title>
        <authorList>
            <consortium name="The Broad Institute Genomics Platform"/>
            <consortium name="The Broad Institute Genome Sequencing Center for Infectious Disease"/>
            <person name="Wu L."/>
            <person name="Ma J."/>
        </authorList>
    </citation>
    <scope>NUCLEOTIDE SEQUENCE [LARGE SCALE GENOMIC DNA]</scope>
    <source>
        <strain evidence="3">JCM 17017</strain>
    </source>
</reference>
<dbReference type="EMBL" id="BAABCM010000004">
    <property type="protein sequence ID" value="GAA3815562.1"/>
    <property type="molecule type" value="Genomic_DNA"/>
</dbReference>
<dbReference type="Proteomes" id="UP001501624">
    <property type="component" value="Unassembled WGS sequence"/>
</dbReference>
<proteinExistence type="predicted"/>